<name>A0A9W7ANP5_9STRA</name>
<dbReference type="Proteomes" id="UP001165085">
    <property type="component" value="Unassembled WGS sequence"/>
</dbReference>
<dbReference type="InterPro" id="IPR001810">
    <property type="entry name" value="F-box_dom"/>
</dbReference>
<keyword evidence="4" id="KW-1185">Reference proteome</keyword>
<evidence type="ECO:0000256" key="1">
    <source>
        <dbReference type="SAM" id="SignalP"/>
    </source>
</evidence>
<protein>
    <recommendedName>
        <fullName evidence="2">F-box domain-containing protein</fullName>
    </recommendedName>
</protein>
<feature type="domain" description="F-box" evidence="2">
    <location>
        <begin position="65"/>
        <end position="117"/>
    </location>
</feature>
<feature type="signal peptide" evidence="1">
    <location>
        <begin position="1"/>
        <end position="21"/>
    </location>
</feature>
<dbReference type="AlphaFoldDB" id="A0A9W7ANP5"/>
<keyword evidence="1" id="KW-0732">Signal</keyword>
<dbReference type="SUPFAM" id="SSF81383">
    <property type="entry name" value="F-box domain"/>
    <property type="match status" value="1"/>
</dbReference>
<dbReference type="EMBL" id="BRXY01000173">
    <property type="protein sequence ID" value="GMH73861.1"/>
    <property type="molecule type" value="Genomic_DNA"/>
</dbReference>
<evidence type="ECO:0000259" key="2">
    <source>
        <dbReference type="PROSITE" id="PS50181"/>
    </source>
</evidence>
<feature type="chain" id="PRO_5040779665" description="F-box domain-containing protein" evidence="1">
    <location>
        <begin position="22"/>
        <end position="285"/>
    </location>
</feature>
<accession>A0A9W7ANP5</accession>
<gene>
    <name evidence="3" type="ORF">TrST_g1921</name>
</gene>
<evidence type="ECO:0000313" key="4">
    <source>
        <dbReference type="Proteomes" id="UP001165085"/>
    </source>
</evidence>
<dbReference type="Pfam" id="PF12937">
    <property type="entry name" value="F-box-like"/>
    <property type="match status" value="1"/>
</dbReference>
<proteinExistence type="predicted"/>
<organism evidence="3 4">
    <name type="scientific">Triparma strigata</name>
    <dbReference type="NCBI Taxonomy" id="1606541"/>
    <lineage>
        <taxon>Eukaryota</taxon>
        <taxon>Sar</taxon>
        <taxon>Stramenopiles</taxon>
        <taxon>Ochrophyta</taxon>
        <taxon>Bolidophyceae</taxon>
        <taxon>Parmales</taxon>
        <taxon>Triparmaceae</taxon>
        <taxon>Triparma</taxon>
    </lineage>
</organism>
<sequence>MLAFSSTQLSFLLCVVQISNASTSSSPSLACLGAFNFQIDSGDPFYFYNLQTSKITRDISRDLHDMKIHRIPEEVLRFIFTLLNPNDVARASYVCVFWRTTSSAILDRLRSRSYFGFLSNPLAFISSGNYIPIGIRVRIHPSNECGAVAKRWDCIHEHPEFSTAEENVPSEEYSSLGLHPSQGIGHRTPSNLPEIEARHEVIVLDDGVAVVVHHSNIAILNKELSYLKCLGRFVRQDDRYHVDLVACRVLATALLYGICGLQLDNYQACRLISFAADAGDEWCIR</sequence>
<dbReference type="PROSITE" id="PS50181">
    <property type="entry name" value="FBOX"/>
    <property type="match status" value="1"/>
</dbReference>
<comment type="caution">
    <text evidence="3">The sequence shown here is derived from an EMBL/GenBank/DDBJ whole genome shotgun (WGS) entry which is preliminary data.</text>
</comment>
<reference evidence="4" key="1">
    <citation type="journal article" date="2023" name="Commun. Biol.">
        <title>Genome analysis of Parmales, the sister group of diatoms, reveals the evolutionary specialization of diatoms from phago-mixotrophs to photoautotrophs.</title>
        <authorList>
            <person name="Ban H."/>
            <person name="Sato S."/>
            <person name="Yoshikawa S."/>
            <person name="Yamada K."/>
            <person name="Nakamura Y."/>
            <person name="Ichinomiya M."/>
            <person name="Sato N."/>
            <person name="Blanc-Mathieu R."/>
            <person name="Endo H."/>
            <person name="Kuwata A."/>
            <person name="Ogata H."/>
        </authorList>
    </citation>
    <scope>NUCLEOTIDE SEQUENCE [LARGE SCALE GENOMIC DNA]</scope>
    <source>
        <strain evidence="4">NIES 3701</strain>
    </source>
</reference>
<dbReference type="OrthoDB" id="10291541at2759"/>
<dbReference type="InterPro" id="IPR036047">
    <property type="entry name" value="F-box-like_dom_sf"/>
</dbReference>
<evidence type="ECO:0000313" key="3">
    <source>
        <dbReference type="EMBL" id="GMH73861.1"/>
    </source>
</evidence>
<dbReference type="Gene3D" id="1.20.1280.50">
    <property type="match status" value="1"/>
</dbReference>